<keyword evidence="2" id="KW-1185">Reference proteome</keyword>
<dbReference type="EMBL" id="AFTL01000009">
    <property type="protein sequence ID" value="EGS38181.1"/>
    <property type="molecule type" value="Genomic_DNA"/>
</dbReference>
<organism evidence="1 2">
    <name type="scientific">Limosilactobacillus oris F0423</name>
    <dbReference type="NCBI Taxonomy" id="944562"/>
    <lineage>
        <taxon>Bacteria</taxon>
        <taxon>Bacillati</taxon>
        <taxon>Bacillota</taxon>
        <taxon>Bacilli</taxon>
        <taxon>Lactobacillales</taxon>
        <taxon>Lactobacillaceae</taxon>
        <taxon>Limosilactobacillus</taxon>
    </lineage>
</organism>
<name>A0ABP2LAV2_9LACO</name>
<protein>
    <recommendedName>
        <fullName evidence="3">XkdX family protein</fullName>
    </recommendedName>
</protein>
<dbReference type="InterPro" id="IPR010022">
    <property type="entry name" value="XkdX"/>
</dbReference>
<gene>
    <name evidence="1" type="ORF">HMPREF9102_0430</name>
</gene>
<dbReference type="Proteomes" id="UP000006035">
    <property type="component" value="Unassembled WGS sequence"/>
</dbReference>
<proteinExistence type="predicted"/>
<reference evidence="1 2" key="1">
    <citation type="submission" date="2011-05" db="EMBL/GenBank/DDBJ databases">
        <authorList>
            <person name="Durkin A.S."/>
            <person name="Kim M."/>
            <person name="Radune D."/>
            <person name="Hostetler J."/>
            <person name="Torralba M."/>
            <person name="Gillis M."/>
            <person name="Methe B."/>
            <person name="Sutton G."/>
            <person name="Nelson K.E."/>
        </authorList>
    </citation>
    <scope>NUCLEOTIDE SEQUENCE [LARGE SCALE GENOMIC DNA]</scope>
    <source>
        <strain evidence="1 2">F0423</strain>
    </source>
</reference>
<comment type="caution">
    <text evidence="1">The sequence shown here is derived from an EMBL/GenBank/DDBJ whole genome shotgun (WGS) entry which is preliminary data.</text>
</comment>
<dbReference type="Pfam" id="PF09693">
    <property type="entry name" value="Phage_XkdX"/>
    <property type="match status" value="1"/>
</dbReference>
<sequence length="44" mass="4865">MFDIYNNYYKMGLFTKADMDNFVLAGMLTAEDEAKIVGVAGQPA</sequence>
<dbReference type="RefSeq" id="WP_003715296.1">
    <property type="nucleotide sequence ID" value="NZ_AFTL01000009.1"/>
</dbReference>
<evidence type="ECO:0000313" key="1">
    <source>
        <dbReference type="EMBL" id="EGS38181.1"/>
    </source>
</evidence>
<evidence type="ECO:0000313" key="2">
    <source>
        <dbReference type="Proteomes" id="UP000006035"/>
    </source>
</evidence>
<accession>A0ABP2LAV2</accession>
<evidence type="ECO:0008006" key="3">
    <source>
        <dbReference type="Google" id="ProtNLM"/>
    </source>
</evidence>